<reference evidence="1 2" key="2">
    <citation type="journal article" date="2012" name="PLoS Pathog.">
        <title>Diverse lifestyles and strategies of plant pathogenesis encoded in the genomes of eighteen Dothideomycetes fungi.</title>
        <authorList>
            <person name="Ohm R.A."/>
            <person name="Feau N."/>
            <person name="Henrissat B."/>
            <person name="Schoch C.L."/>
            <person name="Horwitz B.A."/>
            <person name="Barry K.W."/>
            <person name="Condon B.J."/>
            <person name="Copeland A.C."/>
            <person name="Dhillon B."/>
            <person name="Glaser F."/>
            <person name="Hesse C.N."/>
            <person name="Kosti I."/>
            <person name="LaButti K."/>
            <person name="Lindquist E.A."/>
            <person name="Lucas S."/>
            <person name="Salamov A.A."/>
            <person name="Bradshaw R.E."/>
            <person name="Ciuffetti L."/>
            <person name="Hamelin R.C."/>
            <person name="Kema G.H.J."/>
            <person name="Lawrence C."/>
            <person name="Scott J.A."/>
            <person name="Spatafora J.W."/>
            <person name="Turgeon B.G."/>
            <person name="de Wit P.J.G.M."/>
            <person name="Zhong S."/>
            <person name="Goodwin S.B."/>
            <person name="Grigoriev I.V."/>
        </authorList>
    </citation>
    <scope>NUCLEOTIDE SEQUENCE [LARGE SCALE GENOMIC DNA]</scope>
    <source>
        <strain evidence="2">NZE10 / CBS 128990</strain>
    </source>
</reference>
<organism evidence="1 2">
    <name type="scientific">Dothistroma septosporum (strain NZE10 / CBS 128990)</name>
    <name type="common">Red band needle blight fungus</name>
    <name type="synonym">Mycosphaerella pini</name>
    <dbReference type="NCBI Taxonomy" id="675120"/>
    <lineage>
        <taxon>Eukaryota</taxon>
        <taxon>Fungi</taxon>
        <taxon>Dikarya</taxon>
        <taxon>Ascomycota</taxon>
        <taxon>Pezizomycotina</taxon>
        <taxon>Dothideomycetes</taxon>
        <taxon>Dothideomycetidae</taxon>
        <taxon>Mycosphaerellales</taxon>
        <taxon>Mycosphaerellaceae</taxon>
        <taxon>Dothistroma</taxon>
    </lineage>
</organism>
<dbReference type="Proteomes" id="UP000016933">
    <property type="component" value="Unassembled WGS sequence"/>
</dbReference>
<sequence length="72" mass="7904">MLPALVMHILRARQLLGADELQLSVKLRQVLRTSGTTHGRHACRTVVGASSGLSIPFVWVMRGPTEIVPRMS</sequence>
<dbReference type="HOGENOM" id="CLU_2722201_0_0_1"/>
<protein>
    <submittedName>
        <fullName evidence="1">Uncharacterized protein</fullName>
    </submittedName>
</protein>
<gene>
    <name evidence="1" type="ORF">DOTSEDRAFT_75696</name>
</gene>
<keyword evidence="2" id="KW-1185">Reference proteome</keyword>
<evidence type="ECO:0000313" key="1">
    <source>
        <dbReference type="EMBL" id="EME38197.1"/>
    </source>
</evidence>
<proteinExistence type="predicted"/>
<accession>N1PBF1</accession>
<reference evidence="2" key="1">
    <citation type="journal article" date="2012" name="PLoS Genet.">
        <title>The genomes of the fungal plant pathogens Cladosporium fulvum and Dothistroma septosporum reveal adaptation to different hosts and lifestyles but also signatures of common ancestry.</title>
        <authorList>
            <person name="de Wit P.J.G.M."/>
            <person name="van der Burgt A."/>
            <person name="Oekmen B."/>
            <person name="Stergiopoulos I."/>
            <person name="Abd-Elsalam K.A."/>
            <person name="Aerts A.L."/>
            <person name="Bahkali A.H."/>
            <person name="Beenen H.G."/>
            <person name="Chettri P."/>
            <person name="Cox M.P."/>
            <person name="Datema E."/>
            <person name="de Vries R.P."/>
            <person name="Dhillon B."/>
            <person name="Ganley A.R."/>
            <person name="Griffiths S.A."/>
            <person name="Guo Y."/>
            <person name="Hamelin R.C."/>
            <person name="Henrissat B."/>
            <person name="Kabir M.S."/>
            <person name="Jashni M.K."/>
            <person name="Kema G."/>
            <person name="Klaubauf S."/>
            <person name="Lapidus A."/>
            <person name="Levasseur A."/>
            <person name="Lindquist E."/>
            <person name="Mehrabi R."/>
            <person name="Ohm R.A."/>
            <person name="Owen T.J."/>
            <person name="Salamov A."/>
            <person name="Schwelm A."/>
            <person name="Schijlen E."/>
            <person name="Sun H."/>
            <person name="van den Burg H.A."/>
            <person name="van Ham R.C.H.J."/>
            <person name="Zhang S."/>
            <person name="Goodwin S.B."/>
            <person name="Grigoriev I.V."/>
            <person name="Collemare J."/>
            <person name="Bradshaw R.E."/>
        </authorList>
    </citation>
    <scope>NUCLEOTIDE SEQUENCE [LARGE SCALE GENOMIC DNA]</scope>
    <source>
        <strain evidence="2">NZE10 / CBS 128990</strain>
    </source>
</reference>
<name>N1PBF1_DOTSN</name>
<dbReference type="EMBL" id="KB446547">
    <property type="protein sequence ID" value="EME38197.1"/>
    <property type="molecule type" value="Genomic_DNA"/>
</dbReference>
<evidence type="ECO:0000313" key="2">
    <source>
        <dbReference type="Proteomes" id="UP000016933"/>
    </source>
</evidence>
<dbReference type="AlphaFoldDB" id="N1PBF1"/>